<dbReference type="AlphaFoldDB" id="A0A0A8ZNV4"/>
<protein>
    <submittedName>
        <fullName evidence="1">Uncharacterized protein</fullName>
    </submittedName>
</protein>
<dbReference type="EMBL" id="GBRH01258517">
    <property type="protein sequence ID" value="JAD39378.1"/>
    <property type="molecule type" value="Transcribed_RNA"/>
</dbReference>
<evidence type="ECO:0000313" key="1">
    <source>
        <dbReference type="EMBL" id="JAD39378.1"/>
    </source>
</evidence>
<reference evidence="1" key="1">
    <citation type="submission" date="2014-09" db="EMBL/GenBank/DDBJ databases">
        <authorList>
            <person name="Magalhaes I.L.F."/>
            <person name="Oliveira U."/>
            <person name="Santos F.R."/>
            <person name="Vidigal T.H.D.A."/>
            <person name="Brescovit A.D."/>
            <person name="Santos A.J."/>
        </authorList>
    </citation>
    <scope>NUCLEOTIDE SEQUENCE</scope>
    <source>
        <tissue evidence="1">Shoot tissue taken approximately 20 cm above the soil surface</tissue>
    </source>
</reference>
<sequence>MMEDLVVGFEKQELGTAGAHHAALENKVHDVI</sequence>
<accession>A0A0A8ZNV4</accession>
<organism evidence="1">
    <name type="scientific">Arundo donax</name>
    <name type="common">Giant reed</name>
    <name type="synonym">Donax arundinaceus</name>
    <dbReference type="NCBI Taxonomy" id="35708"/>
    <lineage>
        <taxon>Eukaryota</taxon>
        <taxon>Viridiplantae</taxon>
        <taxon>Streptophyta</taxon>
        <taxon>Embryophyta</taxon>
        <taxon>Tracheophyta</taxon>
        <taxon>Spermatophyta</taxon>
        <taxon>Magnoliopsida</taxon>
        <taxon>Liliopsida</taxon>
        <taxon>Poales</taxon>
        <taxon>Poaceae</taxon>
        <taxon>PACMAD clade</taxon>
        <taxon>Arundinoideae</taxon>
        <taxon>Arundineae</taxon>
        <taxon>Arundo</taxon>
    </lineage>
</organism>
<proteinExistence type="predicted"/>
<name>A0A0A8ZNV4_ARUDO</name>
<reference evidence="1" key="2">
    <citation type="journal article" date="2015" name="Data Brief">
        <title>Shoot transcriptome of the giant reed, Arundo donax.</title>
        <authorList>
            <person name="Barrero R.A."/>
            <person name="Guerrero F.D."/>
            <person name="Moolhuijzen P."/>
            <person name="Goolsby J.A."/>
            <person name="Tidwell J."/>
            <person name="Bellgard S.E."/>
            <person name="Bellgard M.I."/>
        </authorList>
    </citation>
    <scope>NUCLEOTIDE SEQUENCE</scope>
    <source>
        <tissue evidence="1">Shoot tissue taken approximately 20 cm above the soil surface</tissue>
    </source>
</reference>